<keyword evidence="5" id="KW-1185">Reference proteome</keyword>
<organism evidence="4 5">
    <name type="scientific">Dictyostelium purpureum</name>
    <name type="common">Slime mold</name>
    <dbReference type="NCBI Taxonomy" id="5786"/>
    <lineage>
        <taxon>Eukaryota</taxon>
        <taxon>Amoebozoa</taxon>
        <taxon>Evosea</taxon>
        <taxon>Eumycetozoa</taxon>
        <taxon>Dictyostelia</taxon>
        <taxon>Dictyosteliales</taxon>
        <taxon>Dictyosteliaceae</taxon>
        <taxon>Dictyostelium</taxon>
    </lineage>
</organism>
<dbReference type="InterPro" id="IPR019414">
    <property type="entry name" value="Rtp1_C2"/>
</dbReference>
<feature type="domain" description="RNA polymerase II assembly factor Rtp1 C-terminal" evidence="2">
    <location>
        <begin position="404"/>
        <end position="436"/>
    </location>
</feature>
<dbReference type="KEGG" id="dpp:DICPUDRAFT_95597"/>
<sequence>MGENGGVVGKYVSYENRDFKWEADCIVSIFEIMKGDSLAGDLFVDLLNEFSILQQQKTKRSHQYYVLIQFIIIMSEGLGSAVLKNVVQVCTFVKVLLSRSISKHNSGKETEEDIESLTLSLGILTTLLTGEITVRKDEEIIVFDLLTLVEQLSYHSNEIISTMASQIKTIITAKKPIWLTDQQQDGEGDDHLTTAKEQGDKLKEILKDLSDPLLPIRAHALIQLRKMVLSKSGLIEQNLNNVLEIFKTQIGDDDTFVYGVSINGLSALGDIYPTRILPILIDSFLNKQYPEFKRMKIGESLIQISQRFGEALPKYADKLVPTFLQGCKAQEAVGVRTSSLSNLSTLCEMLHYSIDSYLVEILHCANTILSSDPEIEVRRGAIFIFQQLLKGLGLDSFEIIPNELKEIYNTLKKTEFYDPDEICKYHARAALYDLETITKQFIFPDNGQLKKDIRKIL</sequence>
<dbReference type="EMBL" id="GL871277">
    <property type="protein sequence ID" value="EGC31098.1"/>
    <property type="molecule type" value="Genomic_DNA"/>
</dbReference>
<comment type="similarity">
    <text evidence="1">Belongs to the Tango6 family.</text>
</comment>
<dbReference type="OrthoDB" id="39591at2759"/>
<protein>
    <submittedName>
        <fullName evidence="4">Uncharacterized protein</fullName>
    </submittedName>
</protein>
<dbReference type="Pfam" id="PF10304">
    <property type="entry name" value="RTP1_C2"/>
    <property type="match status" value="1"/>
</dbReference>
<dbReference type="InterPro" id="IPR039600">
    <property type="entry name" value="TANGO6/Rtp1"/>
</dbReference>
<dbReference type="Gene3D" id="1.25.10.10">
    <property type="entry name" value="Leucine-rich Repeat Variant"/>
    <property type="match status" value="1"/>
</dbReference>
<evidence type="ECO:0000256" key="1">
    <source>
        <dbReference type="ARBA" id="ARBA00005724"/>
    </source>
</evidence>
<feature type="domain" description="RNA polymerase II assembly factor Rtp1 C-terminal" evidence="3">
    <location>
        <begin position="202"/>
        <end position="311"/>
    </location>
</feature>
<dbReference type="InParanoid" id="F0ZY85"/>
<dbReference type="FunFam" id="1.25.10.10:FF:001316">
    <property type="entry name" value="Uncharacterized protein"/>
    <property type="match status" value="1"/>
</dbReference>
<proteinExistence type="inferred from homology"/>
<accession>F0ZY85</accession>
<dbReference type="InterPro" id="IPR019451">
    <property type="entry name" value="Rtp1_C1"/>
</dbReference>
<evidence type="ECO:0000259" key="2">
    <source>
        <dbReference type="Pfam" id="PF10304"/>
    </source>
</evidence>
<dbReference type="Proteomes" id="UP000001064">
    <property type="component" value="Unassembled WGS sequence"/>
</dbReference>
<dbReference type="GeneID" id="10508023"/>
<gene>
    <name evidence="4" type="ORF">DICPUDRAFT_95597</name>
</gene>
<name>F0ZY85_DICPU</name>
<dbReference type="eggNOG" id="KOG4653">
    <property type="taxonomic scope" value="Eukaryota"/>
</dbReference>
<dbReference type="OMA" id="LXEEDED"/>
<evidence type="ECO:0000313" key="5">
    <source>
        <dbReference type="Proteomes" id="UP000001064"/>
    </source>
</evidence>
<dbReference type="PANTHER" id="PTHR20959">
    <property type="entry name" value="TRANSPORT AND GOLGI ORGANIZATION PROTEIN 6 FAMILY MEMBER"/>
    <property type="match status" value="1"/>
</dbReference>
<dbReference type="Pfam" id="PF10363">
    <property type="entry name" value="RTP1_C1"/>
    <property type="match status" value="1"/>
</dbReference>
<evidence type="ECO:0000259" key="3">
    <source>
        <dbReference type="Pfam" id="PF10363"/>
    </source>
</evidence>
<dbReference type="PANTHER" id="PTHR20959:SF1">
    <property type="entry name" value="TRANSPORT AND GOLGI ORGANIZATION PROTEIN 6 HOMOLOG"/>
    <property type="match status" value="1"/>
</dbReference>
<reference evidence="5" key="1">
    <citation type="journal article" date="2011" name="Genome Biol.">
        <title>Comparative genomics of the social amoebae Dictyostelium discoideum and Dictyostelium purpureum.</title>
        <authorList>
            <consortium name="US DOE Joint Genome Institute (JGI-PGF)"/>
            <person name="Sucgang R."/>
            <person name="Kuo A."/>
            <person name="Tian X."/>
            <person name="Salerno W."/>
            <person name="Parikh A."/>
            <person name="Feasley C.L."/>
            <person name="Dalin E."/>
            <person name="Tu H."/>
            <person name="Huang E."/>
            <person name="Barry K."/>
            <person name="Lindquist E."/>
            <person name="Shapiro H."/>
            <person name="Bruce D."/>
            <person name="Schmutz J."/>
            <person name="Salamov A."/>
            <person name="Fey P."/>
            <person name="Gaudet P."/>
            <person name="Anjard C."/>
            <person name="Babu M.M."/>
            <person name="Basu S."/>
            <person name="Bushmanova Y."/>
            <person name="van der Wel H."/>
            <person name="Katoh-Kurasawa M."/>
            <person name="Dinh C."/>
            <person name="Coutinho P.M."/>
            <person name="Saito T."/>
            <person name="Elias M."/>
            <person name="Schaap P."/>
            <person name="Kay R.R."/>
            <person name="Henrissat B."/>
            <person name="Eichinger L."/>
            <person name="Rivero F."/>
            <person name="Putnam N.H."/>
            <person name="West C.M."/>
            <person name="Loomis W.F."/>
            <person name="Chisholm R.L."/>
            <person name="Shaulsky G."/>
            <person name="Strassmann J.E."/>
            <person name="Queller D.C."/>
            <person name="Kuspa A."/>
            <person name="Grigoriev I.V."/>
        </authorList>
    </citation>
    <scope>NUCLEOTIDE SEQUENCE [LARGE SCALE GENOMIC DNA]</scope>
    <source>
        <strain evidence="5">QSDP1</strain>
    </source>
</reference>
<dbReference type="SUPFAM" id="SSF48371">
    <property type="entry name" value="ARM repeat"/>
    <property type="match status" value="1"/>
</dbReference>
<dbReference type="VEuPathDB" id="AmoebaDB:DICPUDRAFT_95597"/>
<evidence type="ECO:0000313" key="4">
    <source>
        <dbReference type="EMBL" id="EGC31098.1"/>
    </source>
</evidence>
<dbReference type="AlphaFoldDB" id="F0ZY85"/>
<dbReference type="RefSeq" id="XP_003292375.1">
    <property type="nucleotide sequence ID" value="XM_003292327.1"/>
</dbReference>
<dbReference type="InterPro" id="IPR016024">
    <property type="entry name" value="ARM-type_fold"/>
</dbReference>
<dbReference type="InterPro" id="IPR011989">
    <property type="entry name" value="ARM-like"/>
</dbReference>